<accession>A0A427XJV5</accession>
<dbReference type="SUPFAM" id="SSF161084">
    <property type="entry name" value="MAPEG domain-like"/>
    <property type="match status" value="1"/>
</dbReference>
<comment type="subcellular location">
    <subcellularLocation>
        <location evidence="1">Membrane</location>
        <topology evidence="1">Multi-pass membrane protein</topology>
    </subcellularLocation>
</comment>
<evidence type="ECO:0000256" key="3">
    <source>
        <dbReference type="ARBA" id="ARBA00022989"/>
    </source>
</evidence>
<dbReference type="STRING" id="105984.A0A427XJV5"/>
<dbReference type="GO" id="GO:0005783">
    <property type="term" value="C:endoplasmic reticulum"/>
    <property type="evidence" value="ECO:0007669"/>
    <property type="project" value="TreeGrafter"/>
</dbReference>
<dbReference type="GO" id="GO:0004602">
    <property type="term" value="F:glutathione peroxidase activity"/>
    <property type="evidence" value="ECO:0007669"/>
    <property type="project" value="TreeGrafter"/>
</dbReference>
<evidence type="ECO:0000313" key="6">
    <source>
        <dbReference type="EMBL" id="RSH79037.1"/>
    </source>
</evidence>
<dbReference type="EMBL" id="RSCE01000011">
    <property type="protein sequence ID" value="RSH79037.1"/>
    <property type="molecule type" value="Genomic_DNA"/>
</dbReference>
<keyword evidence="2 5" id="KW-0812">Transmembrane</keyword>
<evidence type="ECO:0000256" key="5">
    <source>
        <dbReference type="SAM" id="Phobius"/>
    </source>
</evidence>
<dbReference type="Gene3D" id="1.20.120.550">
    <property type="entry name" value="Membrane associated eicosanoid/glutathione metabolism-like domain"/>
    <property type="match status" value="1"/>
</dbReference>
<dbReference type="AlphaFoldDB" id="A0A427XJV5"/>
<evidence type="ECO:0000256" key="4">
    <source>
        <dbReference type="ARBA" id="ARBA00023136"/>
    </source>
</evidence>
<evidence type="ECO:0000256" key="2">
    <source>
        <dbReference type="ARBA" id="ARBA00022692"/>
    </source>
</evidence>
<proteinExistence type="predicted"/>
<dbReference type="Proteomes" id="UP000279236">
    <property type="component" value="Unassembled WGS sequence"/>
</dbReference>
<dbReference type="GeneID" id="39586508"/>
<gene>
    <name evidence="6" type="ORF">EHS24_001965</name>
</gene>
<dbReference type="PANTHER" id="PTHR10250:SF26">
    <property type="entry name" value="GLUTATHIONE S-TRANSFERASE 3, MITOCHONDRIAL"/>
    <property type="match status" value="1"/>
</dbReference>
<dbReference type="GO" id="GO:0005635">
    <property type="term" value="C:nuclear envelope"/>
    <property type="evidence" value="ECO:0007669"/>
    <property type="project" value="TreeGrafter"/>
</dbReference>
<reference evidence="6 7" key="1">
    <citation type="submission" date="2018-11" db="EMBL/GenBank/DDBJ databases">
        <title>Genome sequence of Apiotrichum porosum DSM 27194.</title>
        <authorList>
            <person name="Aliyu H."/>
            <person name="Gorte O."/>
            <person name="Ochsenreither K."/>
        </authorList>
    </citation>
    <scope>NUCLEOTIDE SEQUENCE [LARGE SCALE GENOMIC DNA]</scope>
    <source>
        <strain evidence="6 7">DSM 27194</strain>
    </source>
</reference>
<organism evidence="6 7">
    <name type="scientific">Apiotrichum porosum</name>
    <dbReference type="NCBI Taxonomy" id="105984"/>
    <lineage>
        <taxon>Eukaryota</taxon>
        <taxon>Fungi</taxon>
        <taxon>Dikarya</taxon>
        <taxon>Basidiomycota</taxon>
        <taxon>Agaricomycotina</taxon>
        <taxon>Tremellomycetes</taxon>
        <taxon>Trichosporonales</taxon>
        <taxon>Trichosporonaceae</taxon>
        <taxon>Apiotrichum</taxon>
    </lineage>
</organism>
<sequence>MVALPNDWPITGVGLLALTFLNVFQLLKVSGQRKKAQVAYPALYADAAEAKADPEKFKFNCIQRAHANTLEYIPYIMGMFAYTGVFHPKPATAVVCAWAFGRVFYTLGYATGNPAARNGGLGALAGLSSIALFFGTIYTVATQVIALNLF</sequence>
<dbReference type="InterPro" id="IPR001129">
    <property type="entry name" value="Membr-assoc_MAPEG"/>
</dbReference>
<name>A0A427XJV5_9TREE</name>
<keyword evidence="7" id="KW-1185">Reference proteome</keyword>
<feature type="transmembrane region" description="Helical" evidence="5">
    <location>
        <begin position="6"/>
        <end position="27"/>
    </location>
</feature>
<comment type="caution">
    <text evidence="6">The sequence shown here is derived from an EMBL/GenBank/DDBJ whole genome shotgun (WGS) entry which is preliminary data.</text>
</comment>
<evidence type="ECO:0000256" key="1">
    <source>
        <dbReference type="ARBA" id="ARBA00004141"/>
    </source>
</evidence>
<evidence type="ECO:0008006" key="8">
    <source>
        <dbReference type="Google" id="ProtNLM"/>
    </source>
</evidence>
<feature type="transmembrane region" description="Helical" evidence="5">
    <location>
        <begin position="121"/>
        <end position="141"/>
    </location>
</feature>
<dbReference type="RefSeq" id="XP_028474184.1">
    <property type="nucleotide sequence ID" value="XM_028617721.1"/>
</dbReference>
<dbReference type="GO" id="GO:0004364">
    <property type="term" value="F:glutathione transferase activity"/>
    <property type="evidence" value="ECO:0007669"/>
    <property type="project" value="TreeGrafter"/>
</dbReference>
<dbReference type="GO" id="GO:0016020">
    <property type="term" value="C:membrane"/>
    <property type="evidence" value="ECO:0007669"/>
    <property type="project" value="UniProtKB-SubCell"/>
</dbReference>
<dbReference type="OrthoDB" id="410651at2759"/>
<dbReference type="InterPro" id="IPR050997">
    <property type="entry name" value="MAPEG"/>
</dbReference>
<dbReference type="PANTHER" id="PTHR10250">
    <property type="entry name" value="MICROSOMAL GLUTATHIONE S-TRANSFERASE"/>
    <property type="match status" value="1"/>
</dbReference>
<dbReference type="InterPro" id="IPR023352">
    <property type="entry name" value="MAPEG-like_dom_sf"/>
</dbReference>
<protein>
    <recommendedName>
        <fullName evidence="8">Microsomal glutathione S-transferase 3</fullName>
    </recommendedName>
</protein>
<keyword evidence="4 5" id="KW-0472">Membrane</keyword>
<keyword evidence="3 5" id="KW-1133">Transmembrane helix</keyword>
<dbReference type="Pfam" id="PF01124">
    <property type="entry name" value="MAPEG"/>
    <property type="match status" value="1"/>
</dbReference>
<evidence type="ECO:0000313" key="7">
    <source>
        <dbReference type="Proteomes" id="UP000279236"/>
    </source>
</evidence>